<keyword evidence="12" id="KW-1185">Reference proteome</keyword>
<dbReference type="Gene3D" id="1.10.246.130">
    <property type="match status" value="1"/>
</dbReference>
<evidence type="ECO:0000313" key="12">
    <source>
        <dbReference type="Proteomes" id="UP001597338"/>
    </source>
</evidence>
<dbReference type="Gene3D" id="3.60.20.40">
    <property type="match status" value="1"/>
</dbReference>
<evidence type="ECO:0000256" key="2">
    <source>
        <dbReference type="ARBA" id="ARBA00001089"/>
    </source>
</evidence>
<feature type="signal peptide" evidence="10">
    <location>
        <begin position="1"/>
        <end position="22"/>
    </location>
</feature>
<dbReference type="EMBL" id="JBHUHF010000001">
    <property type="protein sequence ID" value="MFD2025073.1"/>
    <property type="molecule type" value="Genomic_DNA"/>
</dbReference>
<evidence type="ECO:0000256" key="6">
    <source>
        <dbReference type="ARBA" id="ARBA00023145"/>
    </source>
</evidence>
<dbReference type="EC" id="3.4.19.13" evidence="9"/>
<dbReference type="InterPro" id="IPR043138">
    <property type="entry name" value="GGT_lsub"/>
</dbReference>
<gene>
    <name evidence="11" type="primary">ggt</name>
    <name evidence="11" type="ORF">ACFSL2_06070</name>
</gene>
<proteinExistence type="inferred from homology"/>
<dbReference type="SUPFAM" id="SSF56235">
    <property type="entry name" value="N-terminal nucleophile aminohydrolases (Ntn hydrolases)"/>
    <property type="match status" value="1"/>
</dbReference>
<reference evidence="12" key="1">
    <citation type="journal article" date="2019" name="Int. J. Syst. Evol. Microbiol.">
        <title>The Global Catalogue of Microorganisms (GCM) 10K type strain sequencing project: providing services to taxonomists for standard genome sequencing and annotation.</title>
        <authorList>
            <consortium name="The Broad Institute Genomics Platform"/>
            <consortium name="The Broad Institute Genome Sequencing Center for Infectious Disease"/>
            <person name="Wu L."/>
            <person name="Ma J."/>
        </authorList>
    </citation>
    <scope>NUCLEOTIDE SEQUENCE [LARGE SCALE GENOMIC DNA]</scope>
    <source>
        <strain evidence="12">CCM 7043</strain>
    </source>
</reference>
<keyword evidence="5 9" id="KW-0378">Hydrolase</keyword>
<dbReference type="Pfam" id="PF01019">
    <property type="entry name" value="G_glu_transpept"/>
    <property type="match status" value="1"/>
</dbReference>
<dbReference type="InterPro" id="IPR029055">
    <property type="entry name" value="Ntn_hydrolases_N"/>
</dbReference>
<dbReference type="InterPro" id="IPR000101">
    <property type="entry name" value="GGT_peptidase"/>
</dbReference>
<evidence type="ECO:0000256" key="4">
    <source>
        <dbReference type="ARBA" id="ARBA00022679"/>
    </source>
</evidence>
<dbReference type="GO" id="GO:0103068">
    <property type="term" value="F:leukotriene C4 gamma-glutamyl transferase activity"/>
    <property type="evidence" value="ECO:0007669"/>
    <property type="project" value="UniProtKB-EC"/>
</dbReference>
<keyword evidence="9" id="KW-0317">Glutathione biosynthesis</keyword>
<comment type="caution">
    <text evidence="11">The sequence shown here is derived from an EMBL/GenBank/DDBJ whole genome shotgun (WGS) entry which is preliminary data.</text>
</comment>
<evidence type="ECO:0000313" key="11">
    <source>
        <dbReference type="EMBL" id="MFD2025073.1"/>
    </source>
</evidence>
<dbReference type="NCBIfam" id="TIGR00066">
    <property type="entry name" value="g_glut_trans"/>
    <property type="match status" value="1"/>
</dbReference>
<evidence type="ECO:0000256" key="1">
    <source>
        <dbReference type="ARBA" id="ARBA00001049"/>
    </source>
</evidence>
<evidence type="ECO:0000256" key="10">
    <source>
        <dbReference type="SAM" id="SignalP"/>
    </source>
</evidence>
<dbReference type="PRINTS" id="PR01210">
    <property type="entry name" value="GGTRANSPTASE"/>
</dbReference>
<dbReference type="Proteomes" id="UP001597338">
    <property type="component" value="Unassembled WGS sequence"/>
</dbReference>
<dbReference type="InterPro" id="IPR043137">
    <property type="entry name" value="GGT_ssub_C"/>
</dbReference>
<sequence>MRVRSRRGLGALTMAVALAATAAAPVAAQQQTVPEAVTTTQEMVVTANPLATRAGEQVLRNGGTAADAAVAAQMVLGLVEPQSSGLGGGAFVVWHDAASGEVTTYDGREKAPLAATEDRFAGLSFTDAWQSGLSAGVPGTPALMEEIHTQHGKLPWQRLFAPGMRLALGGYEMTDRTAALVDAYLDRNDSCSDRLFFRDPVAFEYFTNGSETDCAAKPGGTRMRNPDYADTLKTLRDEGAEGFYTGRLAEAVVEAVQEDPHLPGDMTLEDLAGYEVAERSPVCSDYRGHEVCGMGPPSSGALAVGQMLGILEHFDLGDDPLDPEAVHLFTQAGRLAFADRNLYVGDTDFVTVPAEGMLDPDYLAERAALITDEDMGTVEAGIPPGEFDPTAPQTESNESGTSQVSVVDRYGNALSMTTTVESGFGNGVMVDGGGFLLNNELTDFSFAATDAEGTPIANRVQPGKRPRSSMSPTIVRDAEGSLELVTGSPGGSRIIGYTAQSIVNVIDFGLDPQQANNVPHVQNNNGSTALEPPIPGVTLDYDVAALRGALEARGHPVTVTEQTSGLSVIQVTPEGLVGGADYRRDGSIGGR</sequence>
<evidence type="ECO:0000256" key="8">
    <source>
        <dbReference type="ARBA" id="ARBA00047417"/>
    </source>
</evidence>
<comment type="catalytic activity">
    <reaction evidence="8 9">
        <text>an N-terminal (5-L-glutamyl)-[peptide] + an alpha-amino acid = 5-L-glutamyl amino acid + an N-terminal L-alpha-aminoacyl-[peptide]</text>
        <dbReference type="Rhea" id="RHEA:23904"/>
        <dbReference type="Rhea" id="RHEA-COMP:9780"/>
        <dbReference type="Rhea" id="RHEA-COMP:9795"/>
        <dbReference type="ChEBI" id="CHEBI:77644"/>
        <dbReference type="ChEBI" id="CHEBI:78597"/>
        <dbReference type="ChEBI" id="CHEBI:78599"/>
        <dbReference type="ChEBI" id="CHEBI:78608"/>
        <dbReference type="EC" id="2.3.2.2"/>
    </reaction>
</comment>
<dbReference type="PANTHER" id="PTHR43199">
    <property type="entry name" value="GLUTATHIONE HYDROLASE"/>
    <property type="match status" value="1"/>
</dbReference>
<dbReference type="RefSeq" id="WP_377196989.1">
    <property type="nucleotide sequence ID" value="NZ_JBHUHF010000001.1"/>
</dbReference>
<accession>A0ABW4V606</accession>
<keyword evidence="10" id="KW-0732">Signal</keyword>
<comment type="pathway">
    <text evidence="9">Sulfur metabolism; glutathione metabolism.</text>
</comment>
<dbReference type="InterPro" id="IPR051792">
    <property type="entry name" value="GGT_bact"/>
</dbReference>
<protein>
    <recommendedName>
        <fullName evidence="9">Glutathione hydrolase proenzyme</fullName>
        <ecNumber evidence="9">2.3.2.2</ecNumber>
        <ecNumber evidence="9">3.4.19.13</ecNumber>
    </recommendedName>
    <component>
        <recommendedName>
            <fullName evidence="9">Glutathione hydrolase large chain</fullName>
        </recommendedName>
    </component>
    <component>
        <recommendedName>
            <fullName evidence="9">Glutathione hydrolase small chain</fullName>
        </recommendedName>
    </component>
</protein>
<keyword evidence="6 9" id="KW-0865">Zymogen</keyword>
<comment type="similarity">
    <text evidence="3 9">Belongs to the gamma-glutamyltransferase family.</text>
</comment>
<comment type="catalytic activity">
    <reaction evidence="2 9">
        <text>glutathione + H2O = L-cysteinylglycine + L-glutamate</text>
        <dbReference type="Rhea" id="RHEA:28807"/>
        <dbReference type="ChEBI" id="CHEBI:15377"/>
        <dbReference type="ChEBI" id="CHEBI:29985"/>
        <dbReference type="ChEBI" id="CHEBI:57925"/>
        <dbReference type="ChEBI" id="CHEBI:61694"/>
        <dbReference type="EC" id="3.4.19.13"/>
    </reaction>
</comment>
<evidence type="ECO:0000256" key="9">
    <source>
        <dbReference type="RuleBase" id="RU368036"/>
    </source>
</evidence>
<dbReference type="EC" id="2.3.2.2" evidence="9"/>
<evidence type="ECO:0000256" key="3">
    <source>
        <dbReference type="ARBA" id="ARBA00009381"/>
    </source>
</evidence>
<comment type="PTM">
    <text evidence="9">Cleaved by autocatalysis into a large and a small subunit.</text>
</comment>
<comment type="catalytic activity">
    <reaction evidence="1 9">
        <text>an S-substituted glutathione + H2O = an S-substituted L-cysteinylglycine + L-glutamate</text>
        <dbReference type="Rhea" id="RHEA:59468"/>
        <dbReference type="ChEBI" id="CHEBI:15377"/>
        <dbReference type="ChEBI" id="CHEBI:29985"/>
        <dbReference type="ChEBI" id="CHEBI:90779"/>
        <dbReference type="ChEBI" id="CHEBI:143103"/>
        <dbReference type="EC" id="3.4.19.13"/>
    </reaction>
</comment>
<organism evidence="11 12">
    <name type="scientific">Promicromonospora aerolata</name>
    <dbReference type="NCBI Taxonomy" id="195749"/>
    <lineage>
        <taxon>Bacteria</taxon>
        <taxon>Bacillati</taxon>
        <taxon>Actinomycetota</taxon>
        <taxon>Actinomycetes</taxon>
        <taxon>Micrococcales</taxon>
        <taxon>Promicromonosporaceae</taxon>
        <taxon>Promicromonospora</taxon>
    </lineage>
</organism>
<keyword evidence="7 9" id="KW-0012">Acyltransferase</keyword>
<keyword evidence="4 9" id="KW-0808">Transferase</keyword>
<feature type="chain" id="PRO_5046401089" description="Glutathione hydrolase proenzyme" evidence="10">
    <location>
        <begin position="23"/>
        <end position="591"/>
    </location>
</feature>
<evidence type="ECO:0000256" key="7">
    <source>
        <dbReference type="ARBA" id="ARBA00023315"/>
    </source>
</evidence>
<evidence type="ECO:0000256" key="5">
    <source>
        <dbReference type="ARBA" id="ARBA00022801"/>
    </source>
</evidence>
<dbReference type="PANTHER" id="PTHR43199:SF1">
    <property type="entry name" value="GLUTATHIONE HYDROLASE PROENZYME"/>
    <property type="match status" value="1"/>
</dbReference>
<comment type="subunit">
    <text evidence="9">This enzyme consists of two polypeptide chains, which are synthesized in precursor form from a single polypeptide.</text>
</comment>
<name>A0ABW4V606_9MICO</name>